<gene>
    <name evidence="2" type="ORF">BW732_04715</name>
</gene>
<evidence type="ECO:0008006" key="4">
    <source>
        <dbReference type="Google" id="ProtNLM"/>
    </source>
</evidence>
<keyword evidence="3" id="KW-1185">Reference proteome</keyword>
<feature type="signal peptide" evidence="1">
    <location>
        <begin position="1"/>
        <end position="28"/>
    </location>
</feature>
<dbReference type="EMBL" id="CP019609">
    <property type="protein sequence ID" value="AQP53602.1"/>
    <property type="molecule type" value="Genomic_DNA"/>
</dbReference>
<protein>
    <recommendedName>
        <fullName evidence="4">Secreted protein</fullName>
    </recommendedName>
</protein>
<organism evidence="2 3">
    <name type="scientific">Vagococcus penaei</name>
    <dbReference type="NCBI Taxonomy" id="633807"/>
    <lineage>
        <taxon>Bacteria</taxon>
        <taxon>Bacillati</taxon>
        <taxon>Bacillota</taxon>
        <taxon>Bacilli</taxon>
        <taxon>Lactobacillales</taxon>
        <taxon>Enterococcaceae</taxon>
        <taxon>Vagococcus</taxon>
    </lineage>
</organism>
<keyword evidence="1" id="KW-0732">Signal</keyword>
<dbReference type="Proteomes" id="UP000188246">
    <property type="component" value="Chromosome"/>
</dbReference>
<accession>A0A1Q2D5B5</accession>
<dbReference type="RefSeq" id="WP_077275692.1">
    <property type="nucleotide sequence ID" value="NZ_CP019609.1"/>
</dbReference>
<feature type="chain" id="PRO_5010199108" description="Secreted protein" evidence="1">
    <location>
        <begin position="29"/>
        <end position="163"/>
    </location>
</feature>
<name>A0A1Q2D5B5_9ENTE</name>
<sequence>MSRYLKQFFLSVALIFSLSSLVTIFVSAEPFDGNCIYRETLAEATDTKISRENCPICHLPEAQRFSHFNSCQLVNGTNTHQPARKYQRFNRPIQRDSSMDTQKKDNKQKINQLIVHFKTLTLNPIADHKCQNLTHVKTGKKIVVMTVQDQGNNMANSSGEDNI</sequence>
<dbReference type="KEGG" id="vpi:BW732_04715"/>
<evidence type="ECO:0000256" key="1">
    <source>
        <dbReference type="SAM" id="SignalP"/>
    </source>
</evidence>
<evidence type="ECO:0000313" key="2">
    <source>
        <dbReference type="EMBL" id="AQP53602.1"/>
    </source>
</evidence>
<evidence type="ECO:0000313" key="3">
    <source>
        <dbReference type="Proteomes" id="UP000188246"/>
    </source>
</evidence>
<reference evidence="2 3" key="1">
    <citation type="journal article" date="2010" name="Int. J. Syst. Evol. Microbiol.">
        <title>Vagococcus penaei sp. nov., isolated from spoilage microbiota of cooked shrimp (Penaeus vannamei).</title>
        <authorList>
            <person name="Jaffres E."/>
            <person name="Prevost H."/>
            <person name="Rossero A."/>
            <person name="Joffraud J.J."/>
            <person name="Dousset X."/>
        </authorList>
    </citation>
    <scope>NUCLEOTIDE SEQUENCE [LARGE SCALE GENOMIC DNA]</scope>
    <source>
        <strain evidence="2 3">CD276</strain>
    </source>
</reference>
<proteinExistence type="predicted"/>
<dbReference type="AlphaFoldDB" id="A0A1Q2D5B5"/>